<protein>
    <submittedName>
        <fullName evidence="2">Uncharacterized protein</fullName>
    </submittedName>
</protein>
<organism evidence="2 3">
    <name type="scientific">Hibiscus sabdariffa</name>
    <name type="common">roselle</name>
    <dbReference type="NCBI Taxonomy" id="183260"/>
    <lineage>
        <taxon>Eukaryota</taxon>
        <taxon>Viridiplantae</taxon>
        <taxon>Streptophyta</taxon>
        <taxon>Embryophyta</taxon>
        <taxon>Tracheophyta</taxon>
        <taxon>Spermatophyta</taxon>
        <taxon>Magnoliopsida</taxon>
        <taxon>eudicotyledons</taxon>
        <taxon>Gunneridae</taxon>
        <taxon>Pentapetalae</taxon>
        <taxon>rosids</taxon>
        <taxon>malvids</taxon>
        <taxon>Malvales</taxon>
        <taxon>Malvaceae</taxon>
        <taxon>Malvoideae</taxon>
        <taxon>Hibiscus</taxon>
    </lineage>
</organism>
<name>A0ABR2CML9_9ROSI</name>
<gene>
    <name evidence="2" type="ORF">V6N12_004811</name>
</gene>
<evidence type="ECO:0000313" key="2">
    <source>
        <dbReference type="EMBL" id="KAK8520885.1"/>
    </source>
</evidence>
<feature type="region of interest" description="Disordered" evidence="1">
    <location>
        <begin position="1"/>
        <end position="56"/>
    </location>
</feature>
<accession>A0ABR2CML9</accession>
<feature type="region of interest" description="Disordered" evidence="1">
    <location>
        <begin position="99"/>
        <end position="123"/>
    </location>
</feature>
<keyword evidence="3" id="KW-1185">Reference proteome</keyword>
<reference evidence="2 3" key="1">
    <citation type="journal article" date="2024" name="G3 (Bethesda)">
        <title>Genome assembly of Hibiscus sabdariffa L. provides insights into metabolisms of medicinal natural products.</title>
        <authorList>
            <person name="Kim T."/>
        </authorList>
    </citation>
    <scope>NUCLEOTIDE SEQUENCE [LARGE SCALE GENOMIC DNA]</scope>
    <source>
        <strain evidence="2">TK-2024</strain>
        <tissue evidence="2">Old leaves</tissue>
    </source>
</reference>
<dbReference type="Proteomes" id="UP001472677">
    <property type="component" value="Unassembled WGS sequence"/>
</dbReference>
<dbReference type="EMBL" id="JBBPBM010000048">
    <property type="protein sequence ID" value="KAK8520885.1"/>
    <property type="molecule type" value="Genomic_DNA"/>
</dbReference>
<evidence type="ECO:0000313" key="3">
    <source>
        <dbReference type="Proteomes" id="UP001472677"/>
    </source>
</evidence>
<evidence type="ECO:0000256" key="1">
    <source>
        <dbReference type="SAM" id="MobiDB-lite"/>
    </source>
</evidence>
<feature type="compositionally biased region" description="Basic and acidic residues" evidence="1">
    <location>
        <begin position="103"/>
        <end position="123"/>
    </location>
</feature>
<sequence>MSLGTEARSPPGCVEIPAASDSSNNNGECAEGDSDPALVRPIGRKSTAAPKPVGNGAPSCGELTLTMGAANVAFVSTTCPLVCETPTFCGATFCQSFSTPGTKDMDAEPADRDFKQYEHDPAL</sequence>
<comment type="caution">
    <text evidence="2">The sequence shown here is derived from an EMBL/GenBank/DDBJ whole genome shotgun (WGS) entry which is preliminary data.</text>
</comment>
<proteinExistence type="predicted"/>